<organism evidence="9 10">
    <name type="scientific">Tritrichomonas foetus</name>
    <dbReference type="NCBI Taxonomy" id="1144522"/>
    <lineage>
        <taxon>Eukaryota</taxon>
        <taxon>Metamonada</taxon>
        <taxon>Parabasalia</taxon>
        <taxon>Tritrichomonadida</taxon>
        <taxon>Tritrichomonadidae</taxon>
        <taxon>Tritrichomonas</taxon>
    </lineage>
</organism>
<keyword evidence="10" id="KW-1185">Reference proteome</keyword>
<name>A0A1J4KDM0_9EUKA</name>
<dbReference type="EMBL" id="MLAK01000643">
    <property type="protein sequence ID" value="OHT09291.1"/>
    <property type="molecule type" value="Genomic_DNA"/>
</dbReference>
<keyword evidence="4" id="KW-0812">Transmembrane</keyword>
<evidence type="ECO:0000256" key="2">
    <source>
        <dbReference type="ARBA" id="ARBA00022676"/>
    </source>
</evidence>
<accession>A0A1J4KDM0</accession>
<dbReference type="GO" id="GO:0016020">
    <property type="term" value="C:membrane"/>
    <property type="evidence" value="ECO:0007669"/>
    <property type="project" value="UniProtKB-SubCell"/>
</dbReference>
<proteinExistence type="predicted"/>
<keyword evidence="5" id="KW-1133">Transmembrane helix</keyword>
<dbReference type="PANTHER" id="PTHR20961">
    <property type="entry name" value="GLYCOSYLTRANSFERASE"/>
    <property type="match status" value="1"/>
</dbReference>
<evidence type="ECO:0000256" key="1">
    <source>
        <dbReference type="ARBA" id="ARBA00004167"/>
    </source>
</evidence>
<dbReference type="InterPro" id="IPR049625">
    <property type="entry name" value="Glyco_transf_61_cat"/>
</dbReference>
<comment type="caution">
    <text evidence="9">The sequence shown here is derived from an EMBL/GenBank/DDBJ whole genome shotgun (WGS) entry which is preliminary data.</text>
</comment>
<gene>
    <name evidence="9" type="ORF">TRFO_21858</name>
</gene>
<protein>
    <recommendedName>
        <fullName evidence="8">Glycosyltransferase 61 catalytic domain-containing protein</fullName>
    </recommendedName>
</protein>
<evidence type="ECO:0000256" key="3">
    <source>
        <dbReference type="ARBA" id="ARBA00022679"/>
    </source>
</evidence>
<keyword evidence="2" id="KW-0328">Glycosyltransferase</keyword>
<feature type="domain" description="Glycosyltransferase 61 catalytic" evidence="8">
    <location>
        <begin position="339"/>
        <end position="428"/>
    </location>
</feature>
<evidence type="ECO:0000259" key="8">
    <source>
        <dbReference type="Pfam" id="PF04577"/>
    </source>
</evidence>
<dbReference type="VEuPathDB" id="TrichDB:TRFO_21858"/>
<dbReference type="Proteomes" id="UP000179807">
    <property type="component" value="Unassembled WGS sequence"/>
</dbReference>
<dbReference type="GeneID" id="94836935"/>
<evidence type="ECO:0000256" key="7">
    <source>
        <dbReference type="ARBA" id="ARBA00023180"/>
    </source>
</evidence>
<sequence length="516" mass="59621">MRKKNIVLLILGLLIFVLISTSVSYTIISSLDPNLFLVPPFLNANGTYLIFELDENPDNLYFSIKAPGSGAFEKLNSYCEDKTCSIPMIIGGSVIFELNNKNKLIYSKQLTLPQLKMNCTDEPWTNRICTFHDVCYIDGMFIFESPYPLIFESELLCLGSKTPPVDLEYNRLIDKFKTVKSSYLNDFDAFHNFYMTVPRVNEPSNYVSVYYNMNMIWHQNFDYLLPLYQTLTMHSNLDYNRKIFLPDFVPEIPELTKALTKYNVMKLDKNLCFKEITMGMTKITNLSLDKNDPPYSFCSNCSTGLREAVLQYFNISENNIHDESDDGDIDAQDRNEIQGKENIHVEENKKCNIVFLGRKSKIRHILNEDEIIENLKKSFPDCEVQLQFFEAMPLKSQVEIISKANVFISIHGSGLANLLWLKHNSAVIEILPKDFTCRDWYQKAANASGVHYYSYYANSEGETVDGDLEGYKKCKSKRNKCNDKYCIDVLRDRNVRININQFLSEISEFLKSVKII</sequence>
<evidence type="ECO:0000256" key="4">
    <source>
        <dbReference type="ARBA" id="ARBA00022692"/>
    </source>
</evidence>
<evidence type="ECO:0000256" key="6">
    <source>
        <dbReference type="ARBA" id="ARBA00023136"/>
    </source>
</evidence>
<keyword evidence="7" id="KW-0325">Glycoprotein</keyword>
<dbReference type="RefSeq" id="XP_068362427.1">
    <property type="nucleotide sequence ID" value="XM_068502231.1"/>
</dbReference>
<evidence type="ECO:0000313" key="10">
    <source>
        <dbReference type="Proteomes" id="UP000179807"/>
    </source>
</evidence>
<dbReference type="InterPro" id="IPR007657">
    <property type="entry name" value="Glycosyltransferase_61"/>
</dbReference>
<evidence type="ECO:0000313" key="9">
    <source>
        <dbReference type="EMBL" id="OHT09291.1"/>
    </source>
</evidence>
<comment type="subcellular location">
    <subcellularLocation>
        <location evidence="1">Membrane</location>
        <topology evidence="1">Single-pass membrane protein</topology>
    </subcellularLocation>
</comment>
<dbReference type="PANTHER" id="PTHR20961:SF38">
    <property type="entry name" value="PROTEIN O-LINKED-MANNOSE BETA-1,4-N-ACETYLGLUCOSAMINYLTRANSFERASE 2"/>
    <property type="match status" value="1"/>
</dbReference>
<dbReference type="GO" id="GO:0016757">
    <property type="term" value="F:glycosyltransferase activity"/>
    <property type="evidence" value="ECO:0007669"/>
    <property type="project" value="UniProtKB-KW"/>
</dbReference>
<keyword evidence="6" id="KW-0472">Membrane</keyword>
<dbReference type="OrthoDB" id="529273at2759"/>
<reference evidence="9" key="1">
    <citation type="submission" date="2016-10" db="EMBL/GenBank/DDBJ databases">
        <authorList>
            <person name="Benchimol M."/>
            <person name="Almeida L.G."/>
            <person name="Vasconcelos A.T."/>
            <person name="Perreira-Neves A."/>
            <person name="Rosa I.A."/>
            <person name="Tasca T."/>
            <person name="Bogo M.R."/>
            <person name="de Souza W."/>
        </authorList>
    </citation>
    <scope>NUCLEOTIDE SEQUENCE [LARGE SCALE GENOMIC DNA]</scope>
    <source>
        <strain evidence="9">K</strain>
    </source>
</reference>
<dbReference type="Pfam" id="PF04577">
    <property type="entry name" value="Glyco_transf_61"/>
    <property type="match status" value="1"/>
</dbReference>
<dbReference type="AlphaFoldDB" id="A0A1J4KDM0"/>
<keyword evidence="3" id="KW-0808">Transferase</keyword>
<evidence type="ECO:0000256" key="5">
    <source>
        <dbReference type="ARBA" id="ARBA00022989"/>
    </source>
</evidence>